<keyword evidence="4" id="KW-1185">Reference proteome</keyword>
<accession>A6TKE9</accession>
<dbReference type="EMBL" id="CP000724">
    <property type="protein sequence ID" value="ABR46667.1"/>
    <property type="molecule type" value="Genomic_DNA"/>
</dbReference>
<evidence type="ECO:0000313" key="3">
    <source>
        <dbReference type="EMBL" id="ABR50416.1"/>
    </source>
</evidence>
<reference evidence="4" key="2">
    <citation type="journal article" date="2016" name="Genome Announc.">
        <title>Complete genome sequence of Alkaliphilus metalliredigens strain QYMF, an alkaliphilic and metal-reducing bacterium isolated from borax-contaminated leachate ponds.</title>
        <authorList>
            <person name="Hwang C."/>
            <person name="Copeland A."/>
            <person name="Lucas S."/>
            <person name="Lapidus A."/>
            <person name="Barry K."/>
            <person name="Detter J.C."/>
            <person name="Glavina Del Rio T."/>
            <person name="Hammon N."/>
            <person name="Israni S."/>
            <person name="Dalin E."/>
            <person name="Tice H."/>
            <person name="Pitluck S."/>
            <person name="Chertkov O."/>
            <person name="Brettin T."/>
            <person name="Bruce D."/>
            <person name="Han C."/>
            <person name="Schmutz J."/>
            <person name="Larimer F."/>
            <person name="Land M.L."/>
            <person name="Hauser L."/>
            <person name="Kyrpides N."/>
            <person name="Mikhailova N."/>
            <person name="Ye Q."/>
            <person name="Zhou J."/>
            <person name="Richardson P."/>
            <person name="Fields M.W."/>
        </authorList>
    </citation>
    <scope>NUCLEOTIDE SEQUENCE [LARGE SCALE GENOMIC DNA]</scope>
    <source>
        <strain evidence="4">QYMF</strain>
    </source>
</reference>
<protein>
    <submittedName>
        <fullName evidence="1">Uncharacterized protein</fullName>
    </submittedName>
</protein>
<dbReference type="OrthoDB" id="2088345at2"/>
<dbReference type="EMBL" id="CP000724">
    <property type="protein sequence ID" value="ABR50416.1"/>
    <property type="molecule type" value="Genomic_DNA"/>
</dbReference>
<gene>
    <name evidence="1" type="ordered locus">Amet_0439</name>
    <name evidence="2" type="ordered locus">Amet_1976</name>
    <name evidence="3" type="ordered locus">Amet_4342</name>
</gene>
<evidence type="ECO:0000313" key="1">
    <source>
        <dbReference type="EMBL" id="ABR46667.1"/>
    </source>
</evidence>
<dbReference type="KEGG" id="amt:Amet_1976"/>
<proteinExistence type="predicted"/>
<name>A6TKE9_ALKMQ</name>
<sequence>MKYCVIKNTTKVIDGSSNSSEIMLQNALNAGLTEEEIEILTEEEYQARKDLEPIAPKEPTLEEKNRADIDYIAIMTGVDIDV</sequence>
<dbReference type="KEGG" id="amt:Amet_4342"/>
<organism evidence="1 4">
    <name type="scientific">Alkaliphilus metalliredigens (strain QYMF)</name>
    <dbReference type="NCBI Taxonomy" id="293826"/>
    <lineage>
        <taxon>Bacteria</taxon>
        <taxon>Bacillati</taxon>
        <taxon>Bacillota</taxon>
        <taxon>Clostridia</taxon>
        <taxon>Peptostreptococcales</taxon>
        <taxon>Natronincolaceae</taxon>
        <taxon>Alkaliphilus</taxon>
    </lineage>
</organism>
<dbReference type="STRING" id="293826.Amet_0439"/>
<dbReference type="KEGG" id="amt:Amet_0439"/>
<dbReference type="Proteomes" id="UP000001572">
    <property type="component" value="Chromosome"/>
</dbReference>
<dbReference type="AlphaFoldDB" id="A6TKE9"/>
<reference evidence="1" key="1">
    <citation type="submission" date="2007-06" db="EMBL/GenBank/DDBJ databases">
        <title>Complete sequence of Alkaliphilus metalliredigens QYMF.</title>
        <authorList>
            <consortium name="US DOE Joint Genome Institute"/>
            <person name="Copeland A."/>
            <person name="Lucas S."/>
            <person name="Lapidus A."/>
            <person name="Barry K."/>
            <person name="Detter J.C."/>
            <person name="Glavina del Rio T."/>
            <person name="Hammon N."/>
            <person name="Israni S."/>
            <person name="Dalin E."/>
            <person name="Tice H."/>
            <person name="Pitluck S."/>
            <person name="Chertkov O."/>
            <person name="Brettin T."/>
            <person name="Bruce D."/>
            <person name="Han C."/>
            <person name="Schmutz J."/>
            <person name="Larimer F."/>
            <person name="Land M."/>
            <person name="Hauser L."/>
            <person name="Kyrpides N."/>
            <person name="Mikhailova N."/>
            <person name="Ye Q."/>
            <person name="Zhou J."/>
            <person name="Fields M."/>
            <person name="Richardson P."/>
        </authorList>
    </citation>
    <scope>NUCLEOTIDE SEQUENCE</scope>
    <source>
        <strain evidence="1">QYMF</strain>
    </source>
</reference>
<dbReference type="RefSeq" id="WP_011971575.1">
    <property type="nucleotide sequence ID" value="NC_009633.1"/>
</dbReference>
<dbReference type="HOGENOM" id="CLU_2550839_0_0_9"/>
<dbReference type="EMBL" id="CP000724">
    <property type="protein sequence ID" value="ABR48139.1"/>
    <property type="molecule type" value="Genomic_DNA"/>
</dbReference>
<evidence type="ECO:0000313" key="2">
    <source>
        <dbReference type="EMBL" id="ABR48139.1"/>
    </source>
</evidence>
<evidence type="ECO:0000313" key="4">
    <source>
        <dbReference type="Proteomes" id="UP000001572"/>
    </source>
</evidence>